<name>A0ABT1GB66_9GAMM</name>
<dbReference type="InterPro" id="IPR011250">
    <property type="entry name" value="OMP/PagP_B-barrel"/>
</dbReference>
<evidence type="ECO:0000256" key="2">
    <source>
        <dbReference type="SAM" id="SignalP"/>
    </source>
</evidence>
<dbReference type="Gene3D" id="2.40.160.20">
    <property type="match status" value="1"/>
</dbReference>
<evidence type="ECO:0000313" key="4">
    <source>
        <dbReference type="EMBL" id="MCP1728292.1"/>
    </source>
</evidence>
<dbReference type="InterPro" id="IPR027385">
    <property type="entry name" value="Beta-barrel_OMP"/>
</dbReference>
<feature type="chain" id="PRO_5046349363" description="Outer membrane protein beta-barrel domain-containing protein" evidence="2">
    <location>
        <begin position="24"/>
        <end position="159"/>
    </location>
</feature>
<comment type="caution">
    <text evidence="4">The sequence shown here is derived from an EMBL/GenBank/DDBJ whole genome shotgun (WGS) entry which is preliminary data.</text>
</comment>
<protein>
    <recommendedName>
        <fullName evidence="3">Outer membrane protein beta-barrel domain-containing protein</fullName>
    </recommendedName>
</protein>
<feature type="domain" description="Outer membrane protein beta-barrel" evidence="3">
    <location>
        <begin position="10"/>
        <end position="159"/>
    </location>
</feature>
<organism evidence="4 5">
    <name type="scientific">Natronospira proteinivora</name>
    <dbReference type="NCBI Taxonomy" id="1807133"/>
    <lineage>
        <taxon>Bacteria</taxon>
        <taxon>Pseudomonadati</taxon>
        <taxon>Pseudomonadota</taxon>
        <taxon>Gammaproteobacteria</taxon>
        <taxon>Natronospirales</taxon>
        <taxon>Natronospiraceae</taxon>
        <taxon>Natronospira</taxon>
    </lineage>
</organism>
<dbReference type="Pfam" id="PF13505">
    <property type="entry name" value="OMP_b-brl"/>
    <property type="match status" value="1"/>
</dbReference>
<dbReference type="Proteomes" id="UP001523550">
    <property type="component" value="Unassembled WGS sequence"/>
</dbReference>
<sequence>MKRQYFGSAFVLGVCLAASNAMAQDLENFYIGGGLSHNSASGLDGAFGAQVLGGYDFGPILGDASIMAEVGYMNTGNMDRSWSPGSVSARGLWANGVVSLPLTGHWSLLGRAGLDFGDDDGIMVGIGGAYRITQQLDLRGELVTRDNIDSFQFNFAYRF</sequence>
<proteinExistence type="predicted"/>
<evidence type="ECO:0000313" key="5">
    <source>
        <dbReference type="Proteomes" id="UP001523550"/>
    </source>
</evidence>
<keyword evidence="1 2" id="KW-0732">Signal</keyword>
<gene>
    <name evidence="4" type="ORF">J2T60_002292</name>
</gene>
<dbReference type="EMBL" id="JALJYF010000002">
    <property type="protein sequence ID" value="MCP1728292.1"/>
    <property type="molecule type" value="Genomic_DNA"/>
</dbReference>
<reference evidence="4 5" key="1">
    <citation type="submission" date="2022-03" db="EMBL/GenBank/DDBJ databases">
        <title>Genomic Encyclopedia of Type Strains, Phase III (KMG-III): the genomes of soil and plant-associated and newly described type strains.</title>
        <authorList>
            <person name="Whitman W."/>
        </authorList>
    </citation>
    <scope>NUCLEOTIDE SEQUENCE [LARGE SCALE GENOMIC DNA]</scope>
    <source>
        <strain evidence="4 5">BSker1</strain>
    </source>
</reference>
<accession>A0ABT1GB66</accession>
<evidence type="ECO:0000259" key="3">
    <source>
        <dbReference type="Pfam" id="PF13505"/>
    </source>
</evidence>
<feature type="signal peptide" evidence="2">
    <location>
        <begin position="1"/>
        <end position="23"/>
    </location>
</feature>
<evidence type="ECO:0000256" key="1">
    <source>
        <dbReference type="ARBA" id="ARBA00022729"/>
    </source>
</evidence>
<dbReference type="SUPFAM" id="SSF56925">
    <property type="entry name" value="OMPA-like"/>
    <property type="match status" value="1"/>
</dbReference>
<keyword evidence="5" id="KW-1185">Reference proteome</keyword>
<dbReference type="RefSeq" id="WP_253450139.1">
    <property type="nucleotide sequence ID" value="NZ_JALJYF010000002.1"/>
</dbReference>